<keyword evidence="2 5" id="KW-0479">Metal-binding</keyword>
<dbReference type="EMBL" id="JAGPNL010000001">
    <property type="protein sequence ID" value="MBQ0826501.1"/>
    <property type="molecule type" value="Genomic_DNA"/>
</dbReference>
<feature type="binding site" evidence="4">
    <location>
        <position position="120"/>
    </location>
    <ligand>
        <name>substrate</name>
    </ligand>
</feature>
<accession>A0A940XE00</accession>
<dbReference type="Gene3D" id="3.20.20.60">
    <property type="entry name" value="Phosphoenolpyruvate-binding domains"/>
    <property type="match status" value="1"/>
</dbReference>
<dbReference type="InterPro" id="IPR011206">
    <property type="entry name" value="Citrate_lyase_beta/mcl1/mcl2"/>
</dbReference>
<dbReference type="PANTHER" id="PTHR32308">
    <property type="entry name" value="LYASE BETA SUBUNIT, PUTATIVE (AFU_ORTHOLOGUE AFUA_4G13030)-RELATED"/>
    <property type="match status" value="1"/>
</dbReference>
<evidence type="ECO:0000313" key="7">
    <source>
        <dbReference type="EMBL" id="MBQ0826501.1"/>
    </source>
</evidence>
<evidence type="ECO:0000313" key="8">
    <source>
        <dbReference type="Proteomes" id="UP000677875"/>
    </source>
</evidence>
<proteinExistence type="predicted"/>
<keyword evidence="7" id="KW-0456">Lyase</keyword>
<dbReference type="GO" id="GO:0000287">
    <property type="term" value="F:magnesium ion binding"/>
    <property type="evidence" value="ECO:0007669"/>
    <property type="project" value="TreeGrafter"/>
</dbReference>
<feature type="domain" description="HpcH/HpaI aldolase/citrate lyase" evidence="6">
    <location>
        <begin position="2"/>
        <end position="215"/>
    </location>
</feature>
<reference evidence="7" key="1">
    <citation type="submission" date="2021-04" db="EMBL/GenBank/DDBJ databases">
        <title>Genome seq and assembly of Streptomyces sp. RG38.</title>
        <authorList>
            <person name="Chhetri G."/>
        </authorList>
    </citation>
    <scope>NUCLEOTIDE SEQUENCE</scope>
    <source>
        <strain evidence="7">RG38</strain>
    </source>
</reference>
<feature type="binding site" evidence="4">
    <location>
        <position position="67"/>
    </location>
    <ligand>
        <name>substrate</name>
    </ligand>
</feature>
<feature type="binding site" evidence="5">
    <location>
        <position position="146"/>
    </location>
    <ligand>
        <name>Mg(2+)</name>
        <dbReference type="ChEBI" id="CHEBI:18420"/>
    </ligand>
</feature>
<dbReference type="AlphaFoldDB" id="A0A940XE00"/>
<keyword evidence="8" id="KW-1185">Reference proteome</keyword>
<dbReference type="Proteomes" id="UP000677875">
    <property type="component" value="Unassembled WGS sequence"/>
</dbReference>
<feature type="binding site" evidence="5">
    <location>
        <position position="120"/>
    </location>
    <ligand>
        <name>Mg(2+)</name>
        <dbReference type="ChEBI" id="CHEBI:18420"/>
    </ligand>
</feature>
<protein>
    <submittedName>
        <fullName evidence="7">CoA ester lyase</fullName>
    </submittedName>
</protein>
<dbReference type="GO" id="GO:0006107">
    <property type="term" value="P:oxaloacetate metabolic process"/>
    <property type="evidence" value="ECO:0007669"/>
    <property type="project" value="TreeGrafter"/>
</dbReference>
<evidence type="ECO:0000256" key="2">
    <source>
        <dbReference type="ARBA" id="ARBA00022723"/>
    </source>
</evidence>
<organism evidence="7 8">
    <name type="scientific">Streptomyces tagetis</name>
    <dbReference type="NCBI Taxonomy" id="2820809"/>
    <lineage>
        <taxon>Bacteria</taxon>
        <taxon>Bacillati</taxon>
        <taxon>Actinomycetota</taxon>
        <taxon>Actinomycetes</taxon>
        <taxon>Kitasatosporales</taxon>
        <taxon>Streptomycetaceae</taxon>
        <taxon>Streptomyces</taxon>
    </lineage>
</organism>
<dbReference type="InterPro" id="IPR040442">
    <property type="entry name" value="Pyrv_kinase-like_dom_sf"/>
</dbReference>
<sequence>MRSALYVPADRPDMLAKALGRGADGVIVDLEDAVAPSAKERARSICAQWLAGLAPAGERPGPRVWVRINPGRPGLADARAVALPAVSGLMVAKTERVGDLVAVAGELTAAPWIALCPLLESASALLSAPLIGRGPRVTRMHLGEADLCADTGIAPGPDERELLWPRTQLVLACAAAGLAPPLAPVSTDFRDLEALRTSTQALKRLGFGGRSCIHPAQIPVVEEVFTPSPAEIERARALVARFEAAGAGATRDESGRMIDEAVVRGARRVLAAVPDPMTLRG</sequence>
<gene>
    <name evidence="7" type="ORF">J5Y05_08275</name>
</gene>
<evidence type="ECO:0000256" key="1">
    <source>
        <dbReference type="ARBA" id="ARBA00001946"/>
    </source>
</evidence>
<comment type="cofactor">
    <cofactor evidence="1">
        <name>Mg(2+)</name>
        <dbReference type="ChEBI" id="CHEBI:18420"/>
    </cofactor>
</comment>
<dbReference type="GO" id="GO:0016829">
    <property type="term" value="F:lyase activity"/>
    <property type="evidence" value="ECO:0007669"/>
    <property type="project" value="UniProtKB-KW"/>
</dbReference>
<evidence type="ECO:0000256" key="5">
    <source>
        <dbReference type="PIRSR" id="PIRSR015582-2"/>
    </source>
</evidence>
<dbReference type="SUPFAM" id="SSF51621">
    <property type="entry name" value="Phosphoenolpyruvate/pyruvate domain"/>
    <property type="match status" value="1"/>
</dbReference>
<evidence type="ECO:0000259" key="6">
    <source>
        <dbReference type="Pfam" id="PF03328"/>
    </source>
</evidence>
<dbReference type="PIRSF" id="PIRSF015582">
    <property type="entry name" value="Cit_lyase_B"/>
    <property type="match status" value="1"/>
</dbReference>
<name>A0A940XE00_9ACTN</name>
<comment type="caution">
    <text evidence="7">The sequence shown here is derived from an EMBL/GenBank/DDBJ whole genome shotgun (WGS) entry which is preliminary data.</text>
</comment>
<dbReference type="InterPro" id="IPR015813">
    <property type="entry name" value="Pyrv/PenolPyrv_kinase-like_dom"/>
</dbReference>
<evidence type="ECO:0000256" key="3">
    <source>
        <dbReference type="ARBA" id="ARBA00022842"/>
    </source>
</evidence>
<dbReference type="PANTHER" id="PTHR32308:SF0">
    <property type="entry name" value="HPCH_HPAI ALDOLASE_CITRATE LYASE DOMAIN-CONTAINING PROTEIN"/>
    <property type="match status" value="1"/>
</dbReference>
<dbReference type="InterPro" id="IPR005000">
    <property type="entry name" value="Aldolase/citrate-lyase_domain"/>
</dbReference>
<dbReference type="RefSeq" id="WP_210869555.1">
    <property type="nucleotide sequence ID" value="NZ_JAGPNL010000001.1"/>
</dbReference>
<keyword evidence="3 5" id="KW-0460">Magnesium</keyword>
<dbReference type="Pfam" id="PF03328">
    <property type="entry name" value="HpcH_HpaI"/>
    <property type="match status" value="1"/>
</dbReference>
<evidence type="ECO:0000256" key="4">
    <source>
        <dbReference type="PIRSR" id="PIRSR015582-1"/>
    </source>
</evidence>